<reference evidence="2" key="1">
    <citation type="journal article" date="2020" name="Nature">
        <title>Giant virus diversity and host interactions through global metagenomics.</title>
        <authorList>
            <person name="Schulz F."/>
            <person name="Roux S."/>
            <person name="Paez-Espino D."/>
            <person name="Jungbluth S."/>
            <person name="Walsh D.A."/>
            <person name="Denef V.J."/>
            <person name="McMahon K.D."/>
            <person name="Konstantinidis K.T."/>
            <person name="Eloe-Fadrosh E.A."/>
            <person name="Kyrpides N.C."/>
            <person name="Woyke T."/>
        </authorList>
    </citation>
    <scope>NUCLEOTIDE SEQUENCE</scope>
    <source>
        <strain evidence="2">GVMAG-M-3300001351-8</strain>
    </source>
</reference>
<keyword evidence="1" id="KW-1133">Transmembrane helix</keyword>
<proteinExistence type="predicted"/>
<dbReference type="InterPro" id="IPR013320">
    <property type="entry name" value="ConA-like_dom_sf"/>
</dbReference>
<dbReference type="Gene3D" id="2.60.120.200">
    <property type="match status" value="1"/>
</dbReference>
<dbReference type="AlphaFoldDB" id="A0A6C0EJH6"/>
<keyword evidence="1" id="KW-0472">Membrane</keyword>
<dbReference type="SUPFAM" id="SSF49899">
    <property type="entry name" value="Concanavalin A-like lectins/glucanases"/>
    <property type="match status" value="1"/>
</dbReference>
<keyword evidence="1" id="KW-0812">Transmembrane</keyword>
<sequence>MDFIKQNASIGTNALMSNNSPMGMIIKAVIAIVLIMFILYIGQQIVKNYKDYKSSKIWLLNGTKDAKKRMVILQDPSKHGAQTLRRSKNEENGLEFSYVFWMFVDDWSYRNGEWKHVFHKGNEKAWPLRGPGVWLHPKDNKLRVYMNTFKKIDEFVDVDNIPLNKWFNVAVCIKQKIMDVYVNGNVVKSKELDGLPKQNYGDVYINAFQGFSGYMSNIKYYDYYISYPELNSNLASGPSMMPIAQSQQMPPYLTPNWWTDN</sequence>
<dbReference type="Pfam" id="PF13385">
    <property type="entry name" value="Laminin_G_3"/>
    <property type="match status" value="1"/>
</dbReference>
<organism evidence="2">
    <name type="scientific">viral metagenome</name>
    <dbReference type="NCBI Taxonomy" id="1070528"/>
    <lineage>
        <taxon>unclassified sequences</taxon>
        <taxon>metagenomes</taxon>
        <taxon>organismal metagenomes</taxon>
    </lineage>
</organism>
<dbReference type="EMBL" id="MN738865">
    <property type="protein sequence ID" value="QHT28821.1"/>
    <property type="molecule type" value="Genomic_DNA"/>
</dbReference>
<protein>
    <submittedName>
        <fullName evidence="2">Uncharacterized protein</fullName>
    </submittedName>
</protein>
<accession>A0A6C0EJH6</accession>
<feature type="transmembrane region" description="Helical" evidence="1">
    <location>
        <begin position="24"/>
        <end position="42"/>
    </location>
</feature>
<name>A0A6C0EJH6_9ZZZZ</name>
<evidence type="ECO:0000313" key="2">
    <source>
        <dbReference type="EMBL" id="QHT28821.1"/>
    </source>
</evidence>
<evidence type="ECO:0000256" key="1">
    <source>
        <dbReference type="SAM" id="Phobius"/>
    </source>
</evidence>